<name>A0AAW2AUJ1_CULAL</name>
<evidence type="ECO:0000256" key="4">
    <source>
        <dbReference type="ARBA" id="ARBA00023118"/>
    </source>
</evidence>
<evidence type="ECO:0000256" key="3">
    <source>
        <dbReference type="ARBA" id="ARBA00022525"/>
    </source>
</evidence>
<keyword evidence="7" id="KW-1185">Reference proteome</keyword>
<organism evidence="6 7">
    <name type="scientific">Culter alburnus</name>
    <name type="common">Topmouth culter</name>
    <dbReference type="NCBI Taxonomy" id="194366"/>
    <lineage>
        <taxon>Eukaryota</taxon>
        <taxon>Metazoa</taxon>
        <taxon>Chordata</taxon>
        <taxon>Craniata</taxon>
        <taxon>Vertebrata</taxon>
        <taxon>Euteleostomi</taxon>
        <taxon>Actinopterygii</taxon>
        <taxon>Neopterygii</taxon>
        <taxon>Teleostei</taxon>
        <taxon>Ostariophysi</taxon>
        <taxon>Cypriniformes</taxon>
        <taxon>Xenocyprididae</taxon>
        <taxon>Xenocypridinae</taxon>
        <taxon>Culter</taxon>
    </lineage>
</organism>
<keyword evidence="2" id="KW-0202">Cytokine</keyword>
<evidence type="ECO:0000313" key="7">
    <source>
        <dbReference type="Proteomes" id="UP001479290"/>
    </source>
</evidence>
<dbReference type="GO" id="GO:0005125">
    <property type="term" value="F:cytokine activity"/>
    <property type="evidence" value="ECO:0007669"/>
    <property type="project" value="UniProtKB-KW"/>
</dbReference>
<dbReference type="Pfam" id="PF00143">
    <property type="entry name" value="Interferon"/>
    <property type="match status" value="1"/>
</dbReference>
<proteinExistence type="predicted"/>
<dbReference type="GO" id="GO:0005615">
    <property type="term" value="C:extracellular space"/>
    <property type="evidence" value="ECO:0007669"/>
    <property type="project" value="UniProtKB-KW"/>
</dbReference>
<evidence type="ECO:0000256" key="2">
    <source>
        <dbReference type="ARBA" id="ARBA00022514"/>
    </source>
</evidence>
<comment type="caution">
    <text evidence="6">The sequence shown here is derived from an EMBL/GenBank/DDBJ whole genome shotgun (WGS) entry which is preliminary data.</text>
</comment>
<reference evidence="6 7" key="1">
    <citation type="submission" date="2024-05" db="EMBL/GenBank/DDBJ databases">
        <title>A high-quality chromosomal-level genome assembly of Topmouth culter (Culter alburnus).</title>
        <authorList>
            <person name="Zhao H."/>
        </authorList>
    </citation>
    <scope>NUCLEOTIDE SEQUENCE [LARGE SCALE GENOMIC DNA]</scope>
    <source>
        <strain evidence="6">CATC2023</strain>
        <tissue evidence="6">Muscle</tissue>
    </source>
</reference>
<accession>A0AAW2AUJ1</accession>
<evidence type="ECO:0000256" key="5">
    <source>
        <dbReference type="ARBA" id="ARBA00023157"/>
    </source>
</evidence>
<dbReference type="GO" id="GO:0051607">
    <property type="term" value="P:defense response to virus"/>
    <property type="evidence" value="ECO:0007669"/>
    <property type="project" value="UniProtKB-KW"/>
</dbReference>
<keyword evidence="4" id="KW-0051">Antiviral defense</keyword>
<dbReference type="Gene3D" id="1.20.1250.10">
    <property type="match status" value="1"/>
</dbReference>
<dbReference type="InterPro" id="IPR009079">
    <property type="entry name" value="4_helix_cytokine-like_core"/>
</dbReference>
<dbReference type="GO" id="GO:0005126">
    <property type="term" value="F:cytokine receptor binding"/>
    <property type="evidence" value="ECO:0007669"/>
    <property type="project" value="InterPro"/>
</dbReference>
<keyword evidence="5" id="KW-1015">Disulfide bond</keyword>
<dbReference type="Proteomes" id="UP001479290">
    <property type="component" value="Unassembled WGS sequence"/>
</dbReference>
<dbReference type="EMBL" id="JAWDJR010000003">
    <property type="protein sequence ID" value="KAK9977420.1"/>
    <property type="molecule type" value="Genomic_DNA"/>
</dbReference>
<evidence type="ECO:0000256" key="1">
    <source>
        <dbReference type="ARBA" id="ARBA00004613"/>
    </source>
</evidence>
<dbReference type="AlphaFoldDB" id="A0AAW2AUJ1"/>
<dbReference type="SUPFAM" id="SSF47266">
    <property type="entry name" value="4-helical cytokines"/>
    <property type="match status" value="1"/>
</dbReference>
<sequence>MPKRGGKCDDRSKQDIPQALKISYNSIFELFKKKITHGHWNNAAFQNLMEHLDRQAKSNSVPVTSSELETLIKNFKLLDNFLTQQNFSRCAMEIARNEILVVMDHFRRMTHKRRHN</sequence>
<protein>
    <submittedName>
        <fullName evidence="6">Uncharacterized protein</fullName>
    </submittedName>
</protein>
<comment type="subcellular location">
    <subcellularLocation>
        <location evidence="1">Secreted</location>
    </subcellularLocation>
</comment>
<evidence type="ECO:0000313" key="6">
    <source>
        <dbReference type="EMBL" id="KAK9977420.1"/>
    </source>
</evidence>
<gene>
    <name evidence="6" type="ORF">ABG768_019234</name>
</gene>
<dbReference type="InterPro" id="IPR000471">
    <property type="entry name" value="Interferon_alpha/beta/delta"/>
</dbReference>
<keyword evidence="3" id="KW-0964">Secreted</keyword>